<proteinExistence type="predicted"/>
<accession>A0AAV5E8P1</accession>
<dbReference type="InterPro" id="IPR001810">
    <property type="entry name" value="F-box_dom"/>
</dbReference>
<reference evidence="2" key="1">
    <citation type="journal article" date="2018" name="DNA Res.">
        <title>Multiple hybrid de novo genome assembly of finger millet, an orphan allotetraploid crop.</title>
        <authorList>
            <person name="Hatakeyama M."/>
            <person name="Aluri S."/>
            <person name="Balachadran M.T."/>
            <person name="Sivarajan S.R."/>
            <person name="Patrignani A."/>
            <person name="Gruter S."/>
            <person name="Poveda L."/>
            <person name="Shimizu-Inatsugi R."/>
            <person name="Baeten J."/>
            <person name="Francoijs K.J."/>
            <person name="Nataraja K.N."/>
            <person name="Reddy Y.A.N."/>
            <person name="Phadnis S."/>
            <person name="Ravikumar R.L."/>
            <person name="Schlapbach R."/>
            <person name="Sreeman S.M."/>
            <person name="Shimizu K.K."/>
        </authorList>
    </citation>
    <scope>NUCLEOTIDE SEQUENCE</scope>
</reference>
<dbReference type="AlphaFoldDB" id="A0AAV5E8P1"/>
<dbReference type="SMART" id="SM00256">
    <property type="entry name" value="FBOX"/>
    <property type="match status" value="1"/>
</dbReference>
<evidence type="ECO:0000313" key="2">
    <source>
        <dbReference type="EMBL" id="GJN18773.1"/>
    </source>
</evidence>
<feature type="domain" description="F-box" evidence="1">
    <location>
        <begin position="5"/>
        <end position="51"/>
    </location>
</feature>
<reference evidence="2" key="2">
    <citation type="submission" date="2021-12" db="EMBL/GenBank/DDBJ databases">
        <title>Resequencing data analysis of finger millet.</title>
        <authorList>
            <person name="Hatakeyama M."/>
            <person name="Aluri S."/>
            <person name="Balachadran M.T."/>
            <person name="Sivarajan S.R."/>
            <person name="Poveda L."/>
            <person name="Shimizu-Inatsugi R."/>
            <person name="Schlapbach R."/>
            <person name="Sreeman S.M."/>
            <person name="Shimizu K.K."/>
        </authorList>
    </citation>
    <scope>NUCLEOTIDE SEQUENCE</scope>
</reference>
<dbReference type="Proteomes" id="UP001054889">
    <property type="component" value="Unassembled WGS sequence"/>
</dbReference>
<dbReference type="PANTHER" id="PTHR31672">
    <property type="entry name" value="BNACNNG10540D PROTEIN"/>
    <property type="match status" value="1"/>
</dbReference>
<organism evidence="2 3">
    <name type="scientific">Eleusine coracana subsp. coracana</name>
    <dbReference type="NCBI Taxonomy" id="191504"/>
    <lineage>
        <taxon>Eukaryota</taxon>
        <taxon>Viridiplantae</taxon>
        <taxon>Streptophyta</taxon>
        <taxon>Embryophyta</taxon>
        <taxon>Tracheophyta</taxon>
        <taxon>Spermatophyta</taxon>
        <taxon>Magnoliopsida</taxon>
        <taxon>Liliopsida</taxon>
        <taxon>Poales</taxon>
        <taxon>Poaceae</taxon>
        <taxon>PACMAD clade</taxon>
        <taxon>Chloridoideae</taxon>
        <taxon>Cynodonteae</taxon>
        <taxon>Eleusininae</taxon>
        <taxon>Eleusine</taxon>
    </lineage>
</organism>
<evidence type="ECO:0000313" key="3">
    <source>
        <dbReference type="Proteomes" id="UP001054889"/>
    </source>
</evidence>
<keyword evidence="3" id="KW-1185">Reference proteome</keyword>
<dbReference type="EMBL" id="BQKI01000074">
    <property type="protein sequence ID" value="GJN18773.1"/>
    <property type="molecule type" value="Genomic_DNA"/>
</dbReference>
<dbReference type="Pfam" id="PF12937">
    <property type="entry name" value="F-box-like"/>
    <property type="match status" value="1"/>
</dbReference>
<comment type="caution">
    <text evidence="2">The sequence shown here is derived from an EMBL/GenBank/DDBJ whole genome shotgun (WGS) entry which is preliminary data.</text>
</comment>
<dbReference type="SUPFAM" id="SSF81383">
    <property type="entry name" value="F-box domain"/>
    <property type="match status" value="1"/>
</dbReference>
<sequence length="223" mass="25686">MGRKRKRSPDLLEEIVIDILARLPVKDLLKYKSVCKAWRKIISDPTFIKAHLRFSASKWKQDPCFTISPHVESTRSRISNHIRFYQWNQGASGATFLHDKIFGYEFNRVRGSYRHQALPLQPGHKGFHHSSTQQSQHLVASWKETLLLCRSRPRSIYRQLQGSPGFLPVNGYMGMEVLTVAGGNSCAVWREIMDDPPYPAERSQTSLSVKGFMFWHIDKALSE</sequence>
<dbReference type="Gene3D" id="1.20.1280.50">
    <property type="match status" value="1"/>
</dbReference>
<protein>
    <recommendedName>
        <fullName evidence="1">F-box domain-containing protein</fullName>
    </recommendedName>
</protein>
<name>A0AAV5E8P1_ELECO</name>
<gene>
    <name evidence="2" type="primary">gb05971</name>
    <name evidence="2" type="ORF">PR202_gb05971</name>
</gene>
<evidence type="ECO:0000259" key="1">
    <source>
        <dbReference type="PROSITE" id="PS50181"/>
    </source>
</evidence>
<dbReference type="CDD" id="cd22157">
    <property type="entry name" value="F-box_AtFBW1-like"/>
    <property type="match status" value="1"/>
</dbReference>
<dbReference type="InterPro" id="IPR050796">
    <property type="entry name" value="SCF_F-box_component"/>
</dbReference>
<dbReference type="InterPro" id="IPR036047">
    <property type="entry name" value="F-box-like_dom_sf"/>
</dbReference>
<dbReference type="PROSITE" id="PS50181">
    <property type="entry name" value="FBOX"/>
    <property type="match status" value="1"/>
</dbReference>
<dbReference type="PANTHER" id="PTHR31672:SF13">
    <property type="entry name" value="F-BOX PROTEIN CPR30-LIKE"/>
    <property type="match status" value="1"/>
</dbReference>